<keyword evidence="3" id="KW-1185">Reference proteome</keyword>
<feature type="compositionally biased region" description="Polar residues" evidence="1">
    <location>
        <begin position="209"/>
        <end position="219"/>
    </location>
</feature>
<sequence length="244" mass="27836">MVQLTYYEPRGEACETAVWEPQPDDVHTLRHGYNLADLERLTRMSIARVYGLSIDYRTRYDTAWSAIAEALYAADARPEPNDLVLAGQKAISQYGHDEMHHRGYDTNKGGGCMPKFAAYWLDKRSQPGPEPGVVERFTLAQIWEQLPDKHRQVLHALAVCDDYRAAAGMVGKSYGAYLMAISRARAAFLELWHEGEEPSRPWGFDRRSSQGTRPGSATNFLRRRERHRQGVTQVRRRITESQLA</sequence>
<comment type="caution">
    <text evidence="2">The sequence shown here is derived from an EMBL/GenBank/DDBJ whole genome shotgun (WGS) entry which is preliminary data.</text>
</comment>
<gene>
    <name evidence="2" type="ORF">ACFQ07_25775</name>
</gene>
<dbReference type="Proteomes" id="UP001597083">
    <property type="component" value="Unassembled WGS sequence"/>
</dbReference>
<feature type="compositionally biased region" description="Basic and acidic residues" evidence="1">
    <location>
        <begin position="197"/>
        <end position="208"/>
    </location>
</feature>
<feature type="non-terminal residue" evidence="2">
    <location>
        <position position="244"/>
    </location>
</feature>
<evidence type="ECO:0000313" key="2">
    <source>
        <dbReference type="EMBL" id="MFD0855677.1"/>
    </source>
</evidence>
<name>A0ABW3CPY8_9ACTN</name>
<proteinExistence type="predicted"/>
<organism evidence="2 3">
    <name type="scientific">Actinomadura adrarensis</name>
    <dbReference type="NCBI Taxonomy" id="1819600"/>
    <lineage>
        <taxon>Bacteria</taxon>
        <taxon>Bacillati</taxon>
        <taxon>Actinomycetota</taxon>
        <taxon>Actinomycetes</taxon>
        <taxon>Streptosporangiales</taxon>
        <taxon>Thermomonosporaceae</taxon>
        <taxon>Actinomadura</taxon>
    </lineage>
</organism>
<evidence type="ECO:0000313" key="3">
    <source>
        <dbReference type="Proteomes" id="UP001597083"/>
    </source>
</evidence>
<evidence type="ECO:0000256" key="1">
    <source>
        <dbReference type="SAM" id="MobiDB-lite"/>
    </source>
</evidence>
<dbReference type="EMBL" id="JBHTIR010003723">
    <property type="protein sequence ID" value="MFD0855677.1"/>
    <property type="molecule type" value="Genomic_DNA"/>
</dbReference>
<reference evidence="3" key="1">
    <citation type="journal article" date="2019" name="Int. J. Syst. Evol. Microbiol.">
        <title>The Global Catalogue of Microorganisms (GCM) 10K type strain sequencing project: providing services to taxonomists for standard genome sequencing and annotation.</title>
        <authorList>
            <consortium name="The Broad Institute Genomics Platform"/>
            <consortium name="The Broad Institute Genome Sequencing Center for Infectious Disease"/>
            <person name="Wu L."/>
            <person name="Ma J."/>
        </authorList>
    </citation>
    <scope>NUCLEOTIDE SEQUENCE [LARGE SCALE GENOMIC DNA]</scope>
    <source>
        <strain evidence="3">JCM 31696</strain>
    </source>
</reference>
<feature type="region of interest" description="Disordered" evidence="1">
    <location>
        <begin position="197"/>
        <end position="244"/>
    </location>
</feature>
<accession>A0ABW3CPY8</accession>
<protein>
    <submittedName>
        <fullName evidence="2">Uncharacterized protein</fullName>
    </submittedName>
</protein>